<name>A0ABY3AQ03_PAEPP</name>
<dbReference type="EC" id="4.2.1.75" evidence="2"/>
<accession>A0ABY3AQ03</accession>
<evidence type="ECO:0000313" key="2">
    <source>
        <dbReference type="EMBL" id="TQR42885.1"/>
    </source>
</evidence>
<dbReference type="InterPro" id="IPR039793">
    <property type="entry name" value="UROS/Hem4"/>
</dbReference>
<dbReference type="EMBL" id="SADY01000007">
    <property type="protein sequence ID" value="TQR42885.1"/>
    <property type="molecule type" value="Genomic_DNA"/>
</dbReference>
<dbReference type="Proteomes" id="UP000316208">
    <property type="component" value="Unassembled WGS sequence"/>
</dbReference>
<gene>
    <name evidence="2" type="ORF">C7Y44_23050</name>
</gene>
<dbReference type="SUPFAM" id="SSF69618">
    <property type="entry name" value="HemD-like"/>
    <property type="match status" value="1"/>
</dbReference>
<dbReference type="Pfam" id="PF02602">
    <property type="entry name" value="HEM4"/>
    <property type="match status" value="1"/>
</dbReference>
<dbReference type="RefSeq" id="WP_142545760.1">
    <property type="nucleotide sequence ID" value="NZ_SADY01000007.1"/>
</dbReference>
<protein>
    <submittedName>
        <fullName evidence="2">Uroporphyrinogen-III synthase</fullName>
        <ecNumber evidence="2">4.2.1.75</ecNumber>
    </submittedName>
</protein>
<evidence type="ECO:0000259" key="1">
    <source>
        <dbReference type="Pfam" id="PF02602"/>
    </source>
</evidence>
<keyword evidence="2" id="KW-0456">Lyase</keyword>
<dbReference type="GO" id="GO:0004852">
    <property type="term" value="F:uroporphyrinogen-III synthase activity"/>
    <property type="evidence" value="ECO:0007669"/>
    <property type="project" value="UniProtKB-EC"/>
</dbReference>
<dbReference type="PANTHER" id="PTHR40082">
    <property type="entry name" value="BLR5956 PROTEIN"/>
    <property type="match status" value="1"/>
</dbReference>
<dbReference type="InterPro" id="IPR036108">
    <property type="entry name" value="4pyrrol_syn_uPrphyn_synt_sf"/>
</dbReference>
<proteinExistence type="predicted"/>
<dbReference type="InterPro" id="IPR003754">
    <property type="entry name" value="4pyrrol_synth_uPrphyn_synth"/>
</dbReference>
<dbReference type="Gene3D" id="3.40.50.10090">
    <property type="match status" value="2"/>
</dbReference>
<organism evidence="2 3">
    <name type="scientific">Paenibacillus popilliae</name>
    <name type="common">Bacillus popilliae</name>
    <dbReference type="NCBI Taxonomy" id="78057"/>
    <lineage>
        <taxon>Bacteria</taxon>
        <taxon>Bacillati</taxon>
        <taxon>Bacillota</taxon>
        <taxon>Bacilli</taxon>
        <taxon>Bacillales</taxon>
        <taxon>Paenibacillaceae</taxon>
        <taxon>Paenibacillus</taxon>
    </lineage>
</organism>
<dbReference type="PANTHER" id="PTHR40082:SF1">
    <property type="entry name" value="BLR5956 PROTEIN"/>
    <property type="match status" value="1"/>
</dbReference>
<dbReference type="NCBIfam" id="NF004584">
    <property type="entry name" value="PRK05928.2-1"/>
    <property type="match status" value="1"/>
</dbReference>
<comment type="caution">
    <text evidence="2">The sequence shown here is derived from an EMBL/GenBank/DDBJ whole genome shotgun (WGS) entry which is preliminary data.</text>
</comment>
<evidence type="ECO:0000313" key="3">
    <source>
        <dbReference type="Proteomes" id="UP000316208"/>
    </source>
</evidence>
<reference evidence="2 3" key="1">
    <citation type="submission" date="2018-03" db="EMBL/GenBank/DDBJ databases">
        <title>Aerobic endospore-forming bacteria genome sequencing and assembly.</title>
        <authorList>
            <person name="Cavalcante D.A."/>
            <person name="Driks A."/>
            <person name="Putonti C."/>
            <person name="De-Souza M.T."/>
        </authorList>
    </citation>
    <scope>NUCLEOTIDE SEQUENCE [LARGE SCALE GENOMIC DNA]</scope>
    <source>
        <strain evidence="2 3">SDF0028</strain>
    </source>
</reference>
<sequence>MPKCEGKVIAITGPRKAEEMSLLVAKQGGIPLVRPTQGTMFEHFDHLAAEVDKVIDKPVQWAVWTTGIGLEKLLEAAREAGREEALLVKLKQIRHAARGYKTVNALKRLGIVPDIRDDDGSTLGLVRAMASYDAEQWRGSLVALQLHGDPAPTLNAFLADAGAQSIELMPYRHTPPDEAVLEQFTSELLSGQIDAVAVTAAPQLRFLFAYAKERGMADKLLQIFQERTLLAAVGKVTAAAAIDEGIKRMLVPDEERMGALIVALSRWFEATD</sequence>
<dbReference type="CDD" id="cd06578">
    <property type="entry name" value="HemD"/>
    <property type="match status" value="1"/>
</dbReference>
<keyword evidence="3" id="KW-1185">Reference proteome</keyword>
<feature type="domain" description="Tetrapyrrole biosynthesis uroporphyrinogen III synthase" evidence="1">
    <location>
        <begin position="19"/>
        <end position="261"/>
    </location>
</feature>